<evidence type="ECO:0000256" key="5">
    <source>
        <dbReference type="ARBA" id="ARBA00023136"/>
    </source>
</evidence>
<evidence type="ECO:0000256" key="1">
    <source>
        <dbReference type="ARBA" id="ARBA00004141"/>
    </source>
</evidence>
<comment type="similarity">
    <text evidence="2 6">Belongs to the peroxisomal membrane protein PXMP2/4 family.</text>
</comment>
<reference evidence="8" key="1">
    <citation type="journal article" date="2014" name="Genome Announc.">
        <title>Genome sequence and annotation of Acremonium chrysogenum, producer of the beta-lactam antibiotic cephalosporin C.</title>
        <authorList>
            <person name="Terfehr D."/>
            <person name="Dahlmann T.A."/>
            <person name="Specht T."/>
            <person name="Zadra I."/>
            <person name="Kuernsteiner H."/>
            <person name="Kueck U."/>
        </authorList>
    </citation>
    <scope>NUCLEOTIDE SEQUENCE [LARGE SCALE GENOMIC DNA]</scope>
    <source>
        <strain evidence="8">ATCC 11550 / CBS 779.69 / DSM 880 / IAM 14645 / JCM 23072 / IMI 49137</strain>
    </source>
</reference>
<dbReference type="PANTHER" id="PTHR11266:SF80">
    <property type="entry name" value="PEROXISOMAL MEMBRANE PROTEIN 2"/>
    <property type="match status" value="1"/>
</dbReference>
<keyword evidence="4 6" id="KW-1133">Transmembrane helix</keyword>
<dbReference type="PANTHER" id="PTHR11266">
    <property type="entry name" value="PEROXISOMAL MEMBRANE PROTEIN 2, PXMP2 MPV17"/>
    <property type="match status" value="1"/>
</dbReference>
<evidence type="ECO:0000313" key="7">
    <source>
        <dbReference type="EMBL" id="KFH48682.1"/>
    </source>
</evidence>
<evidence type="ECO:0000256" key="2">
    <source>
        <dbReference type="ARBA" id="ARBA00006824"/>
    </source>
</evidence>
<evidence type="ECO:0000256" key="3">
    <source>
        <dbReference type="ARBA" id="ARBA00022692"/>
    </source>
</evidence>
<sequence length="231" mass="26259">MMLMRRALSARLAVQAAAMKVLANITVQLISRWHKGPEQFVFDHLQVLEFALYGSLNSQLSNVIQFVLEDWFPTAKGSEDFRLPVRDHEALLQLGEKKDDDLAAAASAPAGRIWIARPRSLLERLRRRLGLREDVIWRNLLAKMLLDQTIGLVISAIVFLTFTNIARVPHPSLVLPVIRSRILSLVLAGWHIWPLVALVNFLWVPVRSRVLVTVFFGFGWSVFLSVFAMRT</sequence>
<dbReference type="Proteomes" id="UP000029964">
    <property type="component" value="Unassembled WGS sequence"/>
</dbReference>
<evidence type="ECO:0000313" key="8">
    <source>
        <dbReference type="Proteomes" id="UP000029964"/>
    </source>
</evidence>
<dbReference type="OrthoDB" id="10267969at2759"/>
<name>A0A086TH50_HAPC1</name>
<feature type="transmembrane region" description="Helical" evidence="6">
    <location>
        <begin position="182"/>
        <end position="204"/>
    </location>
</feature>
<evidence type="ECO:0000256" key="4">
    <source>
        <dbReference type="ARBA" id="ARBA00022989"/>
    </source>
</evidence>
<feature type="transmembrane region" description="Helical" evidence="6">
    <location>
        <begin position="150"/>
        <end position="170"/>
    </location>
</feature>
<protein>
    <submittedName>
        <fullName evidence="7">PXMP2/4 family protein-like protein</fullName>
    </submittedName>
</protein>
<accession>A0A086TH50</accession>
<gene>
    <name evidence="7" type="ORF">ACRE_003980</name>
</gene>
<evidence type="ECO:0000256" key="6">
    <source>
        <dbReference type="RuleBase" id="RU363053"/>
    </source>
</evidence>
<dbReference type="HOGENOM" id="CLU_049109_3_2_1"/>
<dbReference type="GO" id="GO:0005778">
    <property type="term" value="C:peroxisomal membrane"/>
    <property type="evidence" value="ECO:0007669"/>
    <property type="project" value="TreeGrafter"/>
</dbReference>
<proteinExistence type="inferred from homology"/>
<dbReference type="AlphaFoldDB" id="A0A086TH50"/>
<keyword evidence="8" id="KW-1185">Reference proteome</keyword>
<feature type="transmembrane region" description="Helical" evidence="6">
    <location>
        <begin position="210"/>
        <end position="229"/>
    </location>
</feature>
<keyword evidence="5 6" id="KW-0472">Membrane</keyword>
<dbReference type="Pfam" id="PF04117">
    <property type="entry name" value="Mpv17_PMP22"/>
    <property type="match status" value="1"/>
</dbReference>
<comment type="caution">
    <text evidence="7">The sequence shown here is derived from an EMBL/GenBank/DDBJ whole genome shotgun (WGS) entry which is preliminary data.</text>
</comment>
<comment type="subcellular location">
    <subcellularLocation>
        <location evidence="1">Membrane</location>
        <topology evidence="1">Multi-pass membrane protein</topology>
    </subcellularLocation>
</comment>
<dbReference type="InterPro" id="IPR007248">
    <property type="entry name" value="Mpv17_PMP22"/>
</dbReference>
<keyword evidence="3 6" id="KW-0812">Transmembrane</keyword>
<dbReference type="EMBL" id="JPKY01000002">
    <property type="protein sequence ID" value="KFH48682.1"/>
    <property type="molecule type" value="Genomic_DNA"/>
</dbReference>
<organism evidence="7 8">
    <name type="scientific">Hapsidospora chrysogenum (strain ATCC 11550 / CBS 779.69 / DSM 880 / IAM 14645 / JCM 23072 / IMI 49137)</name>
    <name type="common">Acremonium chrysogenum</name>
    <dbReference type="NCBI Taxonomy" id="857340"/>
    <lineage>
        <taxon>Eukaryota</taxon>
        <taxon>Fungi</taxon>
        <taxon>Dikarya</taxon>
        <taxon>Ascomycota</taxon>
        <taxon>Pezizomycotina</taxon>
        <taxon>Sordariomycetes</taxon>
        <taxon>Hypocreomycetidae</taxon>
        <taxon>Hypocreales</taxon>
        <taxon>Bionectriaceae</taxon>
        <taxon>Hapsidospora</taxon>
    </lineage>
</organism>
<dbReference type="STRING" id="857340.A0A086TH50"/>